<evidence type="ECO:0000259" key="2">
    <source>
        <dbReference type="Pfam" id="PF13478"/>
    </source>
</evidence>
<dbReference type="Proteomes" id="UP001183582">
    <property type="component" value="Unassembled WGS sequence"/>
</dbReference>
<dbReference type="Pfam" id="PF13478">
    <property type="entry name" value="XdhC_C"/>
    <property type="match status" value="1"/>
</dbReference>
<dbReference type="Pfam" id="PF02625">
    <property type="entry name" value="XdhC_CoxI"/>
    <property type="match status" value="1"/>
</dbReference>
<dbReference type="Gene3D" id="3.40.50.720">
    <property type="entry name" value="NAD(P)-binding Rossmann-like Domain"/>
    <property type="match status" value="1"/>
</dbReference>
<dbReference type="EMBL" id="JAHWXH010000001">
    <property type="protein sequence ID" value="MDS0244719.1"/>
    <property type="molecule type" value="Genomic_DNA"/>
</dbReference>
<reference evidence="3 4" key="1">
    <citation type="submission" date="2021-06" db="EMBL/GenBank/DDBJ databases">
        <title>Genome-based taxonomic framework of Microbacterium strains isolated from marine environment, the description of four new species and reclassification of four preexisting species.</title>
        <authorList>
            <person name="Lee S.D."/>
            <person name="Kim S.-M."/>
            <person name="Byeon Y.-S."/>
            <person name="Yang H.L."/>
            <person name="Kim I.S."/>
        </authorList>
    </citation>
    <scope>NUCLEOTIDE SEQUENCE [LARGE SCALE GENOMIC DNA]</scope>
    <source>
        <strain evidence="3 4">KACC 20514</strain>
    </source>
</reference>
<dbReference type="InterPro" id="IPR027051">
    <property type="entry name" value="XdhC_Rossmann_dom"/>
</dbReference>
<evidence type="ECO:0000313" key="3">
    <source>
        <dbReference type="EMBL" id="MDS0244719.1"/>
    </source>
</evidence>
<sequence>MRDVLEPARTRLDRGEPFALAVLVDAYASAPREVGTAMLVDAAGQVFGNVSAGCVDGAVYELCLQALASGESTRSRYGISDERAFAAALTCGGVIDVVVVPVVPGSRAAEALRVVIDAVERREAVALGIVTDAASGGGALLAVTDDDSRDRAVGDSRMLAAALADLRRAASASAPVTLRYADVPGDSVEESGATEVLAVPFPHAPRLIVVGAVEFSVALARLGAASGFEVTVCDPREVFAHPDRFPGATIVHDQPGRYLAATPIDARTAICVLTHDERFDIEAIAAALASPAAYVGAMGSRRTHDDRLARLRTAGVTDAALARLRSPIGLALGGRTPEETALSILAEIVLVRSGGSGEPLRETHGPIHPDAVVPGGGRRTDAPAAVCADAVDAVVARWDGGGIRL</sequence>
<evidence type="ECO:0000259" key="1">
    <source>
        <dbReference type="Pfam" id="PF02625"/>
    </source>
</evidence>
<feature type="domain" description="XdhC- CoxI" evidence="1">
    <location>
        <begin position="12"/>
        <end position="78"/>
    </location>
</feature>
<name>A0AAJ2LYW3_9MICO</name>
<feature type="domain" description="XdhC Rossmann" evidence="2">
    <location>
        <begin position="207"/>
        <end position="348"/>
    </location>
</feature>
<protein>
    <submittedName>
        <fullName evidence="3">XdhC family protein</fullName>
    </submittedName>
</protein>
<dbReference type="InterPro" id="IPR003777">
    <property type="entry name" value="XdhC_CoxI"/>
</dbReference>
<dbReference type="RefSeq" id="WP_310890663.1">
    <property type="nucleotide sequence ID" value="NZ_BAAAGR010000001.1"/>
</dbReference>
<dbReference type="AlphaFoldDB" id="A0AAJ2LYW3"/>
<dbReference type="PANTHER" id="PTHR30388:SF4">
    <property type="entry name" value="MOLYBDENUM COFACTOR INSERTION CHAPERONE PAOD"/>
    <property type="match status" value="1"/>
</dbReference>
<dbReference type="GeneID" id="301457309"/>
<dbReference type="PANTHER" id="PTHR30388">
    <property type="entry name" value="ALDEHYDE OXIDOREDUCTASE MOLYBDENUM COFACTOR ASSEMBLY PROTEIN"/>
    <property type="match status" value="1"/>
</dbReference>
<comment type="caution">
    <text evidence="3">The sequence shown here is derived from an EMBL/GenBank/DDBJ whole genome shotgun (WGS) entry which is preliminary data.</text>
</comment>
<gene>
    <name evidence="3" type="ORF">KZC50_03735</name>
</gene>
<organism evidence="3 4">
    <name type="scientific">Microbacterium aurantiacum</name>
    <dbReference type="NCBI Taxonomy" id="162393"/>
    <lineage>
        <taxon>Bacteria</taxon>
        <taxon>Bacillati</taxon>
        <taxon>Actinomycetota</taxon>
        <taxon>Actinomycetes</taxon>
        <taxon>Micrococcales</taxon>
        <taxon>Microbacteriaceae</taxon>
        <taxon>Microbacterium</taxon>
    </lineage>
</organism>
<accession>A0AAJ2LYW3</accession>
<evidence type="ECO:0000313" key="4">
    <source>
        <dbReference type="Proteomes" id="UP001183582"/>
    </source>
</evidence>
<dbReference type="InterPro" id="IPR052698">
    <property type="entry name" value="MoCofactor_Util/Proc"/>
</dbReference>
<proteinExistence type="predicted"/>